<sequence>MSDESDSDVPAWNSVTRKINPRFVEALDTVVTPESKRRKFGLSANATTTKAAMYEPVTRKSLEAKKIEEAKKRKRSRGWDNDQPTVSLGSPAPPGRPLYSTTKAITKPRLQTEAVGGAHSVNKSSRIVPGMAIMKPSTPTGPEYSSKISGSLSTYATKPLMRSVFSTTSTTGTLETASGGKKIYTSLREGAKSENSKKTSSPVKRPRLNSKPTASPPVDAWRSKRTPTTLYNRSSRLPTFAGSTDPLDLRLVARRTSLPTITSFASSKKKPVGTADKPISFSSDEESGAEEKRPLPETDAGCLRCESVYVGKKEFRSPALAVRVKRDGLYWDSERLAVLEIGHVQFFEVVHNDIPAFVALSLKNLNSVALGSRQFVVFIAKDPDEIAPFLAALRKIDAKIWPTRLHDAEDAIGFLADVPGYGSAVPAPRPKRPETEELQRKTRGGLRRPRASEKIVVAYPLPPATVDVISITEDDMARLEPNVYLNDNLIDFYFKYERACGAVAKSRRWLQAGPCADTKAYCLCVGALFFPALQDKYDRVATWFGFDDLFTKEVVVVPINMHTHWSVAMIFNLPQMALPAAERAPSLMPTIAFMDSMGSAHKKSAIFKVLVDYLQRLYASRTPGPGCDAALDSELFARFTVAAPQQTNAYDCGVYVLLSAHMVLQAYNGLRSQHVGSEPFGVSTSMASDRLAGLIRPDTYDAATVAATRVAIRQTLQELAAEAALLKTASPSNLALQELSLAPESTAAANDEDVQMLPSSTLVSNEAPEELERVATHSDAPNDDGVLRLVVPPRRQAEQLSPAAKGDSSAVELTSPTKLALTTEEDEDEVLLVEAQDVTFIV</sequence>
<feature type="compositionally biased region" description="Polar residues" evidence="5">
    <location>
        <begin position="226"/>
        <end position="237"/>
    </location>
</feature>
<comment type="similarity">
    <text evidence="1">Belongs to the peptidase C48 family.</text>
</comment>
<dbReference type="GO" id="GO:0016926">
    <property type="term" value="P:protein desumoylation"/>
    <property type="evidence" value="ECO:0007669"/>
    <property type="project" value="UniProtKB-ARBA"/>
</dbReference>
<feature type="region of interest" description="Disordered" evidence="5">
    <location>
        <begin position="424"/>
        <end position="449"/>
    </location>
</feature>
<dbReference type="GO" id="GO:0006508">
    <property type="term" value="P:proteolysis"/>
    <property type="evidence" value="ECO:0007669"/>
    <property type="project" value="UniProtKB-KW"/>
</dbReference>
<evidence type="ECO:0000256" key="5">
    <source>
        <dbReference type="SAM" id="MobiDB-lite"/>
    </source>
</evidence>
<feature type="compositionally biased region" description="Basic and acidic residues" evidence="5">
    <location>
        <begin position="57"/>
        <end position="71"/>
    </location>
</feature>
<comment type="caution">
    <text evidence="7">The sequence shown here is derived from an EMBL/GenBank/DDBJ whole genome shotgun (WGS) entry which is preliminary data.</text>
</comment>
<dbReference type="STRING" id="1202772.A0A1V9Z852"/>
<dbReference type="EMBL" id="JNBR01000373">
    <property type="protein sequence ID" value="OQR94173.1"/>
    <property type="molecule type" value="Genomic_DNA"/>
</dbReference>
<evidence type="ECO:0000256" key="2">
    <source>
        <dbReference type="ARBA" id="ARBA00022670"/>
    </source>
</evidence>
<gene>
    <name evidence="7" type="ORF">ACHHYP_01655</name>
</gene>
<feature type="region of interest" description="Disordered" evidence="5">
    <location>
        <begin position="797"/>
        <end position="816"/>
    </location>
</feature>
<dbReference type="OrthoDB" id="76387at2759"/>
<dbReference type="PANTHER" id="PTHR46915:SF2">
    <property type="entry name" value="UBIQUITIN-LIKE PROTEASE 4"/>
    <property type="match status" value="1"/>
</dbReference>
<evidence type="ECO:0000313" key="7">
    <source>
        <dbReference type="EMBL" id="OQR94173.1"/>
    </source>
</evidence>
<keyword evidence="4" id="KW-0788">Thiol protease</keyword>
<dbReference type="InterPro" id="IPR038765">
    <property type="entry name" value="Papain-like_cys_pep_sf"/>
</dbReference>
<accession>A0A1V9Z852</accession>
<feature type="region of interest" description="Disordered" evidence="5">
    <location>
        <begin position="127"/>
        <end position="148"/>
    </location>
</feature>
<proteinExistence type="inferred from homology"/>
<organism evidence="7 8">
    <name type="scientific">Achlya hypogyna</name>
    <name type="common">Oomycete</name>
    <name type="synonym">Protoachlya hypogyna</name>
    <dbReference type="NCBI Taxonomy" id="1202772"/>
    <lineage>
        <taxon>Eukaryota</taxon>
        <taxon>Sar</taxon>
        <taxon>Stramenopiles</taxon>
        <taxon>Oomycota</taxon>
        <taxon>Saprolegniomycetes</taxon>
        <taxon>Saprolegniales</taxon>
        <taxon>Achlyaceae</taxon>
        <taxon>Achlya</taxon>
    </lineage>
</organism>
<feature type="region of interest" description="Disordered" evidence="5">
    <location>
        <begin position="264"/>
        <end position="296"/>
    </location>
</feature>
<protein>
    <recommendedName>
        <fullName evidence="6">Ubiquitin-like protease family profile domain-containing protein</fullName>
    </recommendedName>
</protein>
<evidence type="ECO:0000256" key="1">
    <source>
        <dbReference type="ARBA" id="ARBA00005234"/>
    </source>
</evidence>
<feature type="region of interest" description="Disordered" evidence="5">
    <location>
        <begin position="186"/>
        <end position="237"/>
    </location>
</feature>
<keyword evidence="8" id="KW-1185">Reference proteome</keyword>
<name>A0A1V9Z852_ACHHY</name>
<dbReference type="PROSITE" id="PS50600">
    <property type="entry name" value="ULP_PROTEASE"/>
    <property type="match status" value="1"/>
</dbReference>
<reference evidence="7 8" key="1">
    <citation type="journal article" date="2014" name="Genome Biol. Evol.">
        <title>The secreted proteins of Achlya hypogyna and Thraustotheca clavata identify the ancestral oomycete secretome and reveal gene acquisitions by horizontal gene transfer.</title>
        <authorList>
            <person name="Misner I."/>
            <person name="Blouin N."/>
            <person name="Leonard G."/>
            <person name="Richards T.A."/>
            <person name="Lane C.E."/>
        </authorList>
    </citation>
    <scope>NUCLEOTIDE SEQUENCE [LARGE SCALE GENOMIC DNA]</scope>
    <source>
        <strain evidence="7 8">ATCC 48635</strain>
    </source>
</reference>
<dbReference type="InterPro" id="IPR003653">
    <property type="entry name" value="Peptidase_C48_C"/>
</dbReference>
<dbReference type="SUPFAM" id="SSF54001">
    <property type="entry name" value="Cysteine proteinases"/>
    <property type="match status" value="1"/>
</dbReference>
<evidence type="ECO:0000313" key="8">
    <source>
        <dbReference type="Proteomes" id="UP000243579"/>
    </source>
</evidence>
<keyword evidence="2" id="KW-0645">Protease</keyword>
<dbReference type="Proteomes" id="UP000243579">
    <property type="component" value="Unassembled WGS sequence"/>
</dbReference>
<feature type="compositionally biased region" description="Basic and acidic residues" evidence="5">
    <location>
        <begin position="431"/>
        <end position="440"/>
    </location>
</feature>
<dbReference type="Gene3D" id="3.40.395.10">
    <property type="entry name" value="Adenoviral Proteinase, Chain A"/>
    <property type="match status" value="1"/>
</dbReference>
<feature type="region of interest" description="Disordered" evidence="5">
    <location>
        <begin position="762"/>
        <end position="786"/>
    </location>
</feature>
<evidence type="ECO:0000259" key="6">
    <source>
        <dbReference type="PROSITE" id="PS50600"/>
    </source>
</evidence>
<evidence type="ECO:0000256" key="4">
    <source>
        <dbReference type="ARBA" id="ARBA00022807"/>
    </source>
</evidence>
<evidence type="ECO:0000256" key="3">
    <source>
        <dbReference type="ARBA" id="ARBA00022801"/>
    </source>
</evidence>
<feature type="domain" description="Ubiquitin-like protease family profile" evidence="6">
    <location>
        <begin position="469"/>
        <end position="663"/>
    </location>
</feature>
<dbReference type="Pfam" id="PF02902">
    <property type="entry name" value="Peptidase_C48"/>
    <property type="match status" value="1"/>
</dbReference>
<dbReference type="AlphaFoldDB" id="A0A1V9Z852"/>
<dbReference type="GO" id="GO:0008234">
    <property type="term" value="F:cysteine-type peptidase activity"/>
    <property type="evidence" value="ECO:0007669"/>
    <property type="project" value="UniProtKB-KW"/>
</dbReference>
<feature type="region of interest" description="Disordered" evidence="5">
    <location>
        <begin position="57"/>
        <end position="100"/>
    </location>
</feature>
<dbReference type="PANTHER" id="PTHR46915">
    <property type="entry name" value="UBIQUITIN-LIKE PROTEASE 4-RELATED"/>
    <property type="match status" value="1"/>
</dbReference>
<keyword evidence="3" id="KW-0378">Hydrolase</keyword>